<dbReference type="Proteomes" id="UP000434172">
    <property type="component" value="Unassembled WGS sequence"/>
</dbReference>
<accession>A0A8H3ZFY7</accession>
<protein>
    <submittedName>
        <fullName evidence="2">Uncharacterized protein</fullName>
    </submittedName>
</protein>
<comment type="caution">
    <text evidence="2">The sequence shown here is derived from an EMBL/GenBank/DDBJ whole genome shotgun (WGS) entry which is preliminary data.</text>
</comment>
<dbReference type="EMBL" id="WOWK01000124">
    <property type="protein sequence ID" value="KAF0317708.1"/>
    <property type="molecule type" value="Genomic_DNA"/>
</dbReference>
<feature type="compositionally biased region" description="Polar residues" evidence="1">
    <location>
        <begin position="417"/>
        <end position="427"/>
    </location>
</feature>
<sequence length="695" mass="79088">MASGTPGHIQPGISHSSQKKRDRDLYADSDDDEDFISAKQQRSLIVSSGSKHVRIRYGVDEIKGALRGELLSTPAMQPLVQELIGEMLEITQTERRVLCENTFYARTKAAMKNQQADELIDLKRYLLAETFIRIDSWSFSALREWFDLVHRLGLEREFRDMYWEDNQRVYSVQIAKLASHVSPPKIPRTKDNHVRLSAEYGNNAKDIVSRSVFVKGRGHPIIRSAVAIMVLAGQENPENKDNRLENIARISQIWAAWCIAKHGEDETERQFLAALIHDRYRENEFIETCFYYVREELEKLVIKVDKDEFKKWQRMHWRCHLISMSEYRSRPVALRINEVPSKDARKASASRDDESSLNAAIGSIKLKATTKKSATAIPVDSKQAITKNLQAQESPVETDKKPVVRKKLKVVSKLQPEETSQSDSQAPVASMAPQVQLPPQLLRQSSSTTASPSPLPSPGPFLGLTHTQINGMLGFLMKVFNASESNEGGNEKQYAVDHQTVSTKLDEDVLERISALEDRLNAFSEFSENIIDAVQTLGDRHAHLDDTQKSMDKRQNDMQESTNNEFRSITEKQTALAQRQSVVDGELEVLTRRQVGTHDELGTVADRLASLESITKQRLTEQDRSLKQRIFEQERTINQLQQDVDLLIGKQNPNPRKRPFDSSRNESPYAPKGPSAMMRQGPGYHEKTSNRFDRR</sequence>
<feature type="region of interest" description="Disordered" evidence="1">
    <location>
        <begin position="646"/>
        <end position="695"/>
    </location>
</feature>
<gene>
    <name evidence="2" type="ORF">GQ607_015018</name>
</gene>
<keyword evidence="3" id="KW-1185">Reference proteome</keyword>
<dbReference type="AlphaFoldDB" id="A0A8H3ZFY7"/>
<reference evidence="2 3" key="1">
    <citation type="submission" date="2019-12" db="EMBL/GenBank/DDBJ databases">
        <title>A genome sequence resource for the geographically widespread anthracnose pathogen Colletotrichum asianum.</title>
        <authorList>
            <person name="Meng Y."/>
        </authorList>
    </citation>
    <scope>NUCLEOTIDE SEQUENCE [LARGE SCALE GENOMIC DNA]</scope>
    <source>
        <strain evidence="2 3">ICMP 18580</strain>
    </source>
</reference>
<feature type="compositionally biased region" description="Low complexity" evidence="1">
    <location>
        <begin position="433"/>
        <end position="452"/>
    </location>
</feature>
<dbReference type="OrthoDB" id="4840001at2759"/>
<feature type="region of interest" description="Disordered" evidence="1">
    <location>
        <begin position="1"/>
        <end position="28"/>
    </location>
</feature>
<proteinExistence type="predicted"/>
<feature type="region of interest" description="Disordered" evidence="1">
    <location>
        <begin position="409"/>
        <end position="463"/>
    </location>
</feature>
<evidence type="ECO:0000256" key="1">
    <source>
        <dbReference type="SAM" id="MobiDB-lite"/>
    </source>
</evidence>
<feature type="compositionally biased region" description="Basic and acidic residues" evidence="1">
    <location>
        <begin position="684"/>
        <end position="695"/>
    </location>
</feature>
<evidence type="ECO:0000313" key="3">
    <source>
        <dbReference type="Proteomes" id="UP000434172"/>
    </source>
</evidence>
<evidence type="ECO:0000313" key="2">
    <source>
        <dbReference type="EMBL" id="KAF0317708.1"/>
    </source>
</evidence>
<name>A0A8H3ZFY7_9PEZI</name>
<organism evidence="2 3">
    <name type="scientific">Colletotrichum asianum</name>
    <dbReference type="NCBI Taxonomy" id="702518"/>
    <lineage>
        <taxon>Eukaryota</taxon>
        <taxon>Fungi</taxon>
        <taxon>Dikarya</taxon>
        <taxon>Ascomycota</taxon>
        <taxon>Pezizomycotina</taxon>
        <taxon>Sordariomycetes</taxon>
        <taxon>Hypocreomycetidae</taxon>
        <taxon>Glomerellales</taxon>
        <taxon>Glomerellaceae</taxon>
        <taxon>Colletotrichum</taxon>
        <taxon>Colletotrichum gloeosporioides species complex</taxon>
    </lineage>
</organism>